<protein>
    <recommendedName>
        <fullName evidence="3">DUF1349 domain-containing protein</fullName>
    </recommendedName>
</protein>
<evidence type="ECO:0008006" key="3">
    <source>
        <dbReference type="Google" id="ProtNLM"/>
    </source>
</evidence>
<dbReference type="SUPFAM" id="SSF49899">
    <property type="entry name" value="Concanavalin A-like lectins/glucanases"/>
    <property type="match status" value="1"/>
</dbReference>
<dbReference type="InterPro" id="IPR009784">
    <property type="entry name" value="DUF1349"/>
</dbReference>
<reference evidence="1 2" key="1">
    <citation type="submission" date="2020-08" db="EMBL/GenBank/DDBJ databases">
        <title>Sequencing the genomes of 1000 actinobacteria strains.</title>
        <authorList>
            <person name="Klenk H.-P."/>
        </authorList>
    </citation>
    <scope>NUCLEOTIDE SEQUENCE [LARGE SCALE GENOMIC DNA]</scope>
    <source>
        <strain evidence="1 2">DSM 20419</strain>
    </source>
</reference>
<comment type="caution">
    <text evidence="1">The sequence shown here is derived from an EMBL/GenBank/DDBJ whole genome shotgun (WGS) entry which is preliminary data.</text>
</comment>
<dbReference type="PANTHER" id="PTHR35332">
    <property type="entry name" value="REGULATION OF ENOLASE PROTEIN 1"/>
    <property type="match status" value="1"/>
</dbReference>
<dbReference type="Pfam" id="PF07081">
    <property type="entry name" value="DUF1349"/>
    <property type="match status" value="1"/>
</dbReference>
<name>A0A7W4UQJ4_9MICO</name>
<gene>
    <name evidence="1" type="ORF">FHX72_002509</name>
</gene>
<dbReference type="Proteomes" id="UP000545286">
    <property type="component" value="Unassembled WGS sequence"/>
</dbReference>
<dbReference type="PANTHER" id="PTHR35332:SF2">
    <property type="entry name" value="REGULATION OF ENOLASE PROTEIN 1"/>
    <property type="match status" value="1"/>
</dbReference>
<dbReference type="AlphaFoldDB" id="A0A7W4UQJ4"/>
<dbReference type="Gene3D" id="2.60.120.200">
    <property type="match status" value="1"/>
</dbReference>
<keyword evidence="2" id="KW-1185">Reference proteome</keyword>
<dbReference type="RefSeq" id="WP_338060525.1">
    <property type="nucleotide sequence ID" value="NZ_CZJS01000131.1"/>
</dbReference>
<dbReference type="EMBL" id="JACHWJ010000003">
    <property type="protein sequence ID" value="MBB2958364.1"/>
    <property type="molecule type" value="Genomic_DNA"/>
</dbReference>
<organism evidence="1 2">
    <name type="scientific">Pseudoclavibacter helvolus</name>
    <dbReference type="NCBI Taxonomy" id="255205"/>
    <lineage>
        <taxon>Bacteria</taxon>
        <taxon>Bacillati</taxon>
        <taxon>Actinomycetota</taxon>
        <taxon>Actinomycetes</taxon>
        <taxon>Micrococcales</taxon>
        <taxon>Microbacteriaceae</taxon>
        <taxon>Pseudoclavibacter</taxon>
    </lineage>
</organism>
<sequence length="201" mass="21690">MSIQTFPALAPLTWSRASGQQSFDVSSSKLTLTAEAGTDWTNDATGGEPQHGATSLGFVPEGDFQLSARVSVSGPRTTFDAGVLAIWIDEAHWAKLCFEFSPQGTAMVVSVVTNEYSDDVNSTLVAGDAVFLRVSRLGEAWAFHSSADGINWDFVRLFRLYADAPAHVGFLAQAPFGDSCEATFDEVRFLPERLSDLRDGS</sequence>
<dbReference type="InterPro" id="IPR013320">
    <property type="entry name" value="ConA-like_dom_sf"/>
</dbReference>
<proteinExistence type="predicted"/>
<accession>A0A7W4UQJ4</accession>
<evidence type="ECO:0000313" key="2">
    <source>
        <dbReference type="Proteomes" id="UP000545286"/>
    </source>
</evidence>
<evidence type="ECO:0000313" key="1">
    <source>
        <dbReference type="EMBL" id="MBB2958364.1"/>
    </source>
</evidence>